<keyword evidence="3" id="KW-1185">Reference proteome</keyword>
<organism evidence="2 3">
    <name type="scientific">Datura stramonium</name>
    <name type="common">Jimsonweed</name>
    <name type="synonym">Common thornapple</name>
    <dbReference type="NCBI Taxonomy" id="4076"/>
    <lineage>
        <taxon>Eukaryota</taxon>
        <taxon>Viridiplantae</taxon>
        <taxon>Streptophyta</taxon>
        <taxon>Embryophyta</taxon>
        <taxon>Tracheophyta</taxon>
        <taxon>Spermatophyta</taxon>
        <taxon>Magnoliopsida</taxon>
        <taxon>eudicotyledons</taxon>
        <taxon>Gunneridae</taxon>
        <taxon>Pentapetalae</taxon>
        <taxon>asterids</taxon>
        <taxon>lamiids</taxon>
        <taxon>Solanales</taxon>
        <taxon>Solanaceae</taxon>
        <taxon>Solanoideae</taxon>
        <taxon>Datureae</taxon>
        <taxon>Datura</taxon>
    </lineage>
</organism>
<evidence type="ECO:0000313" key="3">
    <source>
        <dbReference type="Proteomes" id="UP000823775"/>
    </source>
</evidence>
<protein>
    <submittedName>
        <fullName evidence="2">Uncharacterized protein</fullName>
    </submittedName>
</protein>
<feature type="compositionally biased region" description="Basic and acidic residues" evidence="1">
    <location>
        <begin position="11"/>
        <end position="20"/>
    </location>
</feature>
<feature type="compositionally biased region" description="Basic residues" evidence="1">
    <location>
        <begin position="1"/>
        <end position="10"/>
    </location>
</feature>
<name>A0ABS8Y8L2_DATST</name>
<evidence type="ECO:0000313" key="2">
    <source>
        <dbReference type="EMBL" id="MCE5167656.1"/>
    </source>
</evidence>
<reference evidence="2 3" key="1">
    <citation type="journal article" date="2021" name="BMC Genomics">
        <title>Datura genome reveals duplications of psychoactive alkaloid biosynthetic genes and high mutation rate following tissue culture.</title>
        <authorList>
            <person name="Rajewski A."/>
            <person name="Carter-House D."/>
            <person name="Stajich J."/>
            <person name="Litt A."/>
        </authorList>
    </citation>
    <scope>NUCLEOTIDE SEQUENCE [LARGE SCALE GENOMIC DNA]</scope>
    <source>
        <strain evidence="2">AR-01</strain>
    </source>
</reference>
<feature type="region of interest" description="Disordered" evidence="1">
    <location>
        <begin position="1"/>
        <end position="20"/>
    </location>
</feature>
<gene>
    <name evidence="2" type="ORF">HAX54_015346</name>
</gene>
<dbReference type="Proteomes" id="UP000823775">
    <property type="component" value="Unassembled WGS sequence"/>
</dbReference>
<evidence type="ECO:0000256" key="1">
    <source>
        <dbReference type="SAM" id="MobiDB-lite"/>
    </source>
</evidence>
<feature type="non-terminal residue" evidence="2">
    <location>
        <position position="106"/>
    </location>
</feature>
<accession>A0ABS8Y8L2</accession>
<sequence length="106" mass="11636">MEKRGRGRRNRGGEEEVRRRRDLEGIPAAGRCFAGVYGGFRWCCCSSGGERRWGCGCLAFSGRRKARCCLEGVATAGVGGANEGEKREVRRRLVAGVKGKEKVRSE</sequence>
<dbReference type="EMBL" id="JACEIK010197811">
    <property type="protein sequence ID" value="MCE5167656.1"/>
    <property type="molecule type" value="Genomic_DNA"/>
</dbReference>
<comment type="caution">
    <text evidence="2">The sequence shown here is derived from an EMBL/GenBank/DDBJ whole genome shotgun (WGS) entry which is preliminary data.</text>
</comment>
<proteinExistence type="predicted"/>